<protein>
    <submittedName>
        <fullName evidence="2">(wild Malaysian banana) hypothetical protein</fullName>
    </submittedName>
</protein>
<dbReference type="EMBL" id="HG996473">
    <property type="protein sequence ID" value="CAG1857308.1"/>
    <property type="molecule type" value="Genomic_DNA"/>
</dbReference>
<dbReference type="GO" id="GO:0009330">
    <property type="term" value="C:DNA topoisomerase type II (double strand cut, ATP-hydrolyzing) complex"/>
    <property type="evidence" value="ECO:0007669"/>
    <property type="project" value="InterPro"/>
</dbReference>
<dbReference type="PANTHER" id="PTHR34810">
    <property type="entry name" value="DNA-BINDING PROTEIN BIN4"/>
    <property type="match status" value="1"/>
</dbReference>
<dbReference type="PANTHER" id="PTHR34810:SF1">
    <property type="entry name" value="DNA-BINDING PROTEIN BIN4"/>
    <property type="match status" value="1"/>
</dbReference>
<gene>
    <name evidence="2" type="ORF">GSMUA_33300.1</name>
</gene>
<dbReference type="GO" id="GO:0003690">
    <property type="term" value="F:double-stranded DNA binding"/>
    <property type="evidence" value="ECO:0007669"/>
    <property type="project" value="InterPro"/>
</dbReference>
<evidence type="ECO:0000256" key="1">
    <source>
        <dbReference type="SAM" id="MobiDB-lite"/>
    </source>
</evidence>
<sequence>MSESREGSPDWLREFQQPPSRTIVTLSSGSDSSSEKSPTKSTCLDLEEPGRHQRQQDTFQIDSGEDSVFIETKKPTNLETENDQILSQDALDVNEEGTAEQDIIRRKPAGPPVSSRLPLMLPDKVQRSKALIECDGDSIDLSGDVGSVGRIVISNGPTGNHEMMLDLKGRTIYKTTIVPSRTFCVVSIGQSEAKIEAIMNDFIQLEPKSNVFESETMVEGTLDGFSFDSEEDIDRVAKTSAHINDQKDENGDNTETKTKETMHKKAKTSARSAKKGTRKPQVSKRTKKSKK</sequence>
<feature type="compositionally biased region" description="Polar residues" evidence="1">
    <location>
        <begin position="17"/>
        <end position="26"/>
    </location>
</feature>
<proteinExistence type="predicted"/>
<dbReference type="GO" id="GO:0042023">
    <property type="term" value="P:DNA endoreduplication"/>
    <property type="evidence" value="ECO:0007669"/>
    <property type="project" value="InterPro"/>
</dbReference>
<feature type="compositionally biased region" description="Basic and acidic residues" evidence="1">
    <location>
        <begin position="1"/>
        <end position="13"/>
    </location>
</feature>
<dbReference type="InterPro" id="IPR033246">
    <property type="entry name" value="BIN4"/>
</dbReference>
<reference evidence="2" key="1">
    <citation type="submission" date="2021-03" db="EMBL/GenBank/DDBJ databases">
        <authorList>
            <consortium name="Genoscope - CEA"/>
            <person name="William W."/>
        </authorList>
    </citation>
    <scope>NUCLEOTIDE SEQUENCE</scope>
    <source>
        <strain evidence="2">Doubled-haploid Pahang</strain>
    </source>
</reference>
<feature type="region of interest" description="Disordered" evidence="1">
    <location>
        <begin position="239"/>
        <end position="291"/>
    </location>
</feature>
<name>A0A8D7FKK7_MUSAM</name>
<feature type="compositionally biased region" description="Basic and acidic residues" evidence="1">
    <location>
        <begin position="244"/>
        <end position="263"/>
    </location>
</feature>
<dbReference type="AlphaFoldDB" id="A0A8D7FKK7"/>
<evidence type="ECO:0000313" key="2">
    <source>
        <dbReference type="EMBL" id="CAG1857308.1"/>
    </source>
</evidence>
<organism evidence="2">
    <name type="scientific">Musa acuminata subsp. malaccensis</name>
    <name type="common">Wild banana</name>
    <name type="synonym">Musa malaccensis</name>
    <dbReference type="NCBI Taxonomy" id="214687"/>
    <lineage>
        <taxon>Eukaryota</taxon>
        <taxon>Viridiplantae</taxon>
        <taxon>Streptophyta</taxon>
        <taxon>Embryophyta</taxon>
        <taxon>Tracheophyta</taxon>
        <taxon>Spermatophyta</taxon>
        <taxon>Magnoliopsida</taxon>
        <taxon>Liliopsida</taxon>
        <taxon>Zingiberales</taxon>
        <taxon>Musaceae</taxon>
        <taxon>Musa</taxon>
    </lineage>
</organism>
<feature type="compositionally biased region" description="Basic residues" evidence="1">
    <location>
        <begin position="264"/>
        <end position="291"/>
    </location>
</feature>
<accession>A0A8D7FKK7</accession>
<feature type="region of interest" description="Disordered" evidence="1">
    <location>
        <begin position="1"/>
        <end position="66"/>
    </location>
</feature>